<organism evidence="2 3">
    <name type="scientific">Devosia oryzisoli</name>
    <dbReference type="NCBI Taxonomy" id="2774138"/>
    <lineage>
        <taxon>Bacteria</taxon>
        <taxon>Pseudomonadati</taxon>
        <taxon>Pseudomonadota</taxon>
        <taxon>Alphaproteobacteria</taxon>
        <taxon>Hyphomicrobiales</taxon>
        <taxon>Devosiaceae</taxon>
        <taxon>Devosia</taxon>
    </lineage>
</organism>
<dbReference type="InterPro" id="IPR029068">
    <property type="entry name" value="Glyas_Bleomycin-R_OHBP_Dase"/>
</dbReference>
<dbReference type="AlphaFoldDB" id="A0A927FQQ8"/>
<evidence type="ECO:0000313" key="2">
    <source>
        <dbReference type="EMBL" id="MBD8064286.1"/>
    </source>
</evidence>
<dbReference type="Proteomes" id="UP000654108">
    <property type="component" value="Unassembled WGS sequence"/>
</dbReference>
<proteinExistence type="predicted"/>
<protein>
    <submittedName>
        <fullName evidence="2">VOC family protein</fullName>
    </submittedName>
</protein>
<dbReference type="CDD" id="cd07247">
    <property type="entry name" value="SgaA_N_like"/>
    <property type="match status" value="1"/>
</dbReference>
<dbReference type="Gene3D" id="3.10.180.10">
    <property type="entry name" value="2,3-Dihydroxybiphenyl 1,2-Dioxygenase, domain 1"/>
    <property type="match status" value="1"/>
</dbReference>
<dbReference type="InterPro" id="IPR052164">
    <property type="entry name" value="Anthracycline_SecMetBiosynth"/>
</dbReference>
<evidence type="ECO:0000313" key="3">
    <source>
        <dbReference type="Proteomes" id="UP000654108"/>
    </source>
</evidence>
<sequence>MSGVVHVEITGQNVAETAKFYEQVFGFTAEPSPFVSNYTLLSGPDGPLGAVMSRAYQTQPVIVWFSVDDIEGALDAVQAAGGSRRGSINSIPGQGRVAYAADINGTVFGIREPQSSA</sequence>
<dbReference type="PANTHER" id="PTHR33993:SF14">
    <property type="entry name" value="GB|AAF24581.1"/>
    <property type="match status" value="1"/>
</dbReference>
<dbReference type="EMBL" id="JACYFU010000001">
    <property type="protein sequence ID" value="MBD8064286.1"/>
    <property type="molecule type" value="Genomic_DNA"/>
</dbReference>
<accession>A0A927FQQ8</accession>
<feature type="domain" description="VOC" evidence="1">
    <location>
        <begin position="3"/>
        <end position="113"/>
    </location>
</feature>
<dbReference type="RefSeq" id="WP_191772390.1">
    <property type="nucleotide sequence ID" value="NZ_JACYFU010000001.1"/>
</dbReference>
<evidence type="ECO:0000259" key="1">
    <source>
        <dbReference type="PROSITE" id="PS51819"/>
    </source>
</evidence>
<comment type="caution">
    <text evidence="2">The sequence shown here is derived from an EMBL/GenBank/DDBJ whole genome shotgun (WGS) entry which is preliminary data.</text>
</comment>
<gene>
    <name evidence="2" type="ORF">IC608_02190</name>
</gene>
<dbReference type="InterPro" id="IPR037523">
    <property type="entry name" value="VOC_core"/>
</dbReference>
<keyword evidence="3" id="KW-1185">Reference proteome</keyword>
<dbReference type="SUPFAM" id="SSF54593">
    <property type="entry name" value="Glyoxalase/Bleomycin resistance protein/Dihydroxybiphenyl dioxygenase"/>
    <property type="match status" value="1"/>
</dbReference>
<dbReference type="PANTHER" id="PTHR33993">
    <property type="entry name" value="GLYOXALASE-RELATED"/>
    <property type="match status" value="1"/>
</dbReference>
<name>A0A927FQQ8_9HYPH</name>
<reference evidence="2" key="1">
    <citation type="submission" date="2020-09" db="EMBL/GenBank/DDBJ databases">
        <title>Genome seq and assembly of Devosia sp.</title>
        <authorList>
            <person name="Chhetri G."/>
        </authorList>
    </citation>
    <scope>NUCLEOTIDE SEQUENCE</scope>
    <source>
        <strain evidence="2">PTR5</strain>
    </source>
</reference>
<dbReference type="PROSITE" id="PS51819">
    <property type="entry name" value="VOC"/>
    <property type="match status" value="1"/>
</dbReference>
<dbReference type="InterPro" id="IPR004360">
    <property type="entry name" value="Glyas_Fos-R_dOase_dom"/>
</dbReference>
<dbReference type="Pfam" id="PF00903">
    <property type="entry name" value="Glyoxalase"/>
    <property type="match status" value="1"/>
</dbReference>